<protein>
    <recommendedName>
        <fullName evidence="4">Rho termination factor N-terminal domain-containing protein</fullName>
    </recommendedName>
</protein>
<reference evidence="2 3" key="1">
    <citation type="journal article" date="2023" name="Commun. Biol.">
        <title>Genome analysis of Parmales, the sister group of diatoms, reveals the evolutionary specialization of diatoms from phago-mixotrophs to photoautotrophs.</title>
        <authorList>
            <person name="Ban H."/>
            <person name="Sato S."/>
            <person name="Yoshikawa S."/>
            <person name="Yamada K."/>
            <person name="Nakamura Y."/>
            <person name="Ichinomiya M."/>
            <person name="Sato N."/>
            <person name="Blanc-Mathieu R."/>
            <person name="Endo H."/>
            <person name="Kuwata A."/>
            <person name="Ogata H."/>
        </authorList>
    </citation>
    <scope>NUCLEOTIDE SEQUENCE [LARGE SCALE GENOMIC DNA]</scope>
</reference>
<dbReference type="EMBL" id="BRYB01001592">
    <property type="protein sequence ID" value="GMI29201.1"/>
    <property type="molecule type" value="Genomic_DNA"/>
</dbReference>
<accession>A0ABQ6MNR5</accession>
<feature type="region of interest" description="Disordered" evidence="1">
    <location>
        <begin position="53"/>
        <end position="86"/>
    </location>
</feature>
<comment type="caution">
    <text evidence="2">The sequence shown here is derived from an EMBL/GenBank/DDBJ whole genome shotgun (WGS) entry which is preliminary data.</text>
</comment>
<organism evidence="2 3">
    <name type="scientific">Tetraparma gracilis</name>
    <dbReference type="NCBI Taxonomy" id="2962635"/>
    <lineage>
        <taxon>Eukaryota</taxon>
        <taxon>Sar</taxon>
        <taxon>Stramenopiles</taxon>
        <taxon>Ochrophyta</taxon>
        <taxon>Bolidophyceae</taxon>
        <taxon>Parmales</taxon>
        <taxon>Triparmaceae</taxon>
        <taxon>Tetraparma</taxon>
    </lineage>
</organism>
<evidence type="ECO:0008006" key="4">
    <source>
        <dbReference type="Google" id="ProtNLM"/>
    </source>
</evidence>
<name>A0ABQ6MNR5_9STRA</name>
<evidence type="ECO:0000313" key="2">
    <source>
        <dbReference type="EMBL" id="GMI29201.1"/>
    </source>
</evidence>
<sequence length="151" mass="16027">MFALLAQYGIGFDRSAIVDKVDLINLLINSGRVTIVNYEGEGEEEVMEIDGMDEIGGDEASKMEVEGEDAGEERKMSASDVPLPGALDRSASYSDYGLGSTGLKRSELDSMSVRELKGIAAEGGVDLSGVVEKAEIVSRIVNSGTVLISDF</sequence>
<keyword evidence="3" id="KW-1185">Reference proteome</keyword>
<dbReference type="Proteomes" id="UP001165060">
    <property type="component" value="Unassembled WGS sequence"/>
</dbReference>
<proteinExistence type="predicted"/>
<evidence type="ECO:0000256" key="1">
    <source>
        <dbReference type="SAM" id="MobiDB-lite"/>
    </source>
</evidence>
<evidence type="ECO:0000313" key="3">
    <source>
        <dbReference type="Proteomes" id="UP001165060"/>
    </source>
</evidence>
<gene>
    <name evidence="2" type="ORF">TeGR_g13932</name>
</gene>